<dbReference type="EMBL" id="BMOQ01000006">
    <property type="protein sequence ID" value="GGN20671.1"/>
    <property type="molecule type" value="Genomic_DNA"/>
</dbReference>
<keyword evidence="6" id="KW-1133">Transmembrane helix</keyword>
<comment type="subcellular location">
    <subcellularLocation>
        <location evidence="1 5">Archaeal flagellum</location>
    </subcellularLocation>
</comment>
<keyword evidence="6" id="KW-0812">Transmembrane</keyword>
<evidence type="ECO:0000256" key="5">
    <source>
        <dbReference type="RuleBase" id="RU361282"/>
    </source>
</evidence>
<keyword evidence="3 5" id="KW-0974">Archaeal flagellum</keyword>
<dbReference type="AlphaFoldDB" id="A0A830GCA8"/>
<evidence type="ECO:0000256" key="4">
    <source>
        <dbReference type="ARBA" id="ARBA00023180"/>
    </source>
</evidence>
<dbReference type="Proteomes" id="UP000608850">
    <property type="component" value="Unassembled WGS sequence"/>
</dbReference>
<dbReference type="NCBIfam" id="TIGR02537">
    <property type="entry name" value="arch_flag_Nterm"/>
    <property type="match status" value="1"/>
</dbReference>
<keyword evidence="7" id="KW-0966">Cell projection</keyword>
<evidence type="ECO:0000256" key="6">
    <source>
        <dbReference type="SAM" id="Phobius"/>
    </source>
</evidence>
<keyword evidence="7" id="KW-0969">Cilium</keyword>
<feature type="transmembrane region" description="Helical" evidence="6">
    <location>
        <begin position="12"/>
        <end position="37"/>
    </location>
</feature>
<keyword evidence="4" id="KW-0325">Glycoprotein</keyword>
<protein>
    <recommendedName>
        <fullName evidence="5">Flagellin</fullName>
    </recommendedName>
</protein>
<dbReference type="PANTHER" id="PTHR35903">
    <property type="entry name" value="FLAGELLIN B1"/>
    <property type="match status" value="1"/>
</dbReference>
<dbReference type="PANTHER" id="PTHR35903:SF1">
    <property type="entry name" value="FLAGELLIN B1"/>
    <property type="match status" value="1"/>
</dbReference>
<gene>
    <name evidence="7" type="ORF">GCM10009021_22260</name>
</gene>
<dbReference type="GO" id="GO:0005198">
    <property type="term" value="F:structural molecule activity"/>
    <property type="evidence" value="ECO:0007669"/>
    <property type="project" value="InterPro"/>
</dbReference>
<comment type="function">
    <text evidence="5">Flagellin is the subunit protein which polymerizes to form the filaments of archaeal flagella.</text>
</comment>
<dbReference type="OrthoDB" id="102632at2157"/>
<accession>A0A830GCA8</accession>
<name>A0A830GCA8_9EURY</name>
<comment type="caution">
    <text evidence="7">The sequence shown here is derived from an EMBL/GenBank/DDBJ whole genome shotgun (WGS) entry which is preliminary data.</text>
</comment>
<reference evidence="7 8" key="1">
    <citation type="journal article" date="2019" name="Int. J. Syst. Evol. Microbiol.">
        <title>The Global Catalogue of Microorganisms (GCM) 10K type strain sequencing project: providing services to taxonomists for standard genome sequencing and annotation.</title>
        <authorList>
            <consortium name="The Broad Institute Genomics Platform"/>
            <consortium name="The Broad Institute Genome Sequencing Center for Infectious Disease"/>
            <person name="Wu L."/>
            <person name="Ma J."/>
        </authorList>
    </citation>
    <scope>NUCLEOTIDE SEQUENCE [LARGE SCALE GENOMIC DNA]</scope>
    <source>
        <strain evidence="7 8">JCM 16331</strain>
    </source>
</reference>
<evidence type="ECO:0000256" key="1">
    <source>
        <dbReference type="ARBA" id="ARBA00004618"/>
    </source>
</evidence>
<keyword evidence="6" id="KW-0472">Membrane</keyword>
<dbReference type="Pfam" id="PF01917">
    <property type="entry name" value="Flagellin_arch-type"/>
    <property type="match status" value="1"/>
</dbReference>
<sequence length="180" mass="18507">MKLQLPEKADRGQVGIGTLIIFIALVLVAAVAAGVLVTTADQLQTRASDTGTDAQAQVSNQIDVVSATGAVNSNEVDTVTLVVKKSPGSESIDLSEATIQYTSDSDSQTFTNLTVQNTDGTSASDTVLDDTSDRKQIVVTPPTALSEGASASLDIVDQSGATTTYGVNVPDVLTGSYVKV</sequence>
<evidence type="ECO:0000256" key="3">
    <source>
        <dbReference type="ARBA" id="ARBA00022440"/>
    </source>
</evidence>
<keyword evidence="8" id="KW-1185">Reference proteome</keyword>
<evidence type="ECO:0000256" key="2">
    <source>
        <dbReference type="ARBA" id="ARBA00010256"/>
    </source>
</evidence>
<dbReference type="GO" id="GO:0097589">
    <property type="term" value="C:archaeal-type flagellum"/>
    <property type="evidence" value="ECO:0007669"/>
    <property type="project" value="UniProtKB-SubCell"/>
</dbReference>
<evidence type="ECO:0000313" key="7">
    <source>
        <dbReference type="EMBL" id="GGN20671.1"/>
    </source>
</evidence>
<dbReference type="InterPro" id="IPR002774">
    <property type="entry name" value="Flagellin_arc-type"/>
</dbReference>
<evidence type="ECO:0000313" key="8">
    <source>
        <dbReference type="Proteomes" id="UP000608850"/>
    </source>
</evidence>
<keyword evidence="7" id="KW-0282">Flagellum</keyword>
<dbReference type="InterPro" id="IPR013373">
    <property type="entry name" value="Flagellin/pilin_N_arc"/>
</dbReference>
<dbReference type="RefSeq" id="WP_188879038.1">
    <property type="nucleotide sequence ID" value="NZ_BMOQ01000006.1"/>
</dbReference>
<comment type="similarity">
    <text evidence="2 5">Belongs to the archaeal flagellin family.</text>
</comment>
<organism evidence="7 8">
    <name type="scientific">Halarchaeum nitratireducens</name>
    <dbReference type="NCBI Taxonomy" id="489913"/>
    <lineage>
        <taxon>Archaea</taxon>
        <taxon>Methanobacteriati</taxon>
        <taxon>Methanobacteriota</taxon>
        <taxon>Stenosarchaea group</taxon>
        <taxon>Halobacteria</taxon>
        <taxon>Halobacteriales</taxon>
        <taxon>Halobacteriaceae</taxon>
    </lineage>
</organism>
<dbReference type="GO" id="GO:0097588">
    <property type="term" value="P:archaeal or bacterial-type flagellum-dependent cell motility"/>
    <property type="evidence" value="ECO:0007669"/>
    <property type="project" value="InterPro"/>
</dbReference>
<proteinExistence type="inferred from homology"/>